<evidence type="ECO:0000313" key="2">
    <source>
        <dbReference type="Proteomes" id="UP000193411"/>
    </source>
</evidence>
<dbReference type="Proteomes" id="UP000193411">
    <property type="component" value="Unassembled WGS sequence"/>
</dbReference>
<gene>
    <name evidence="1" type="ORF">BCR44DRAFT_1454802</name>
</gene>
<accession>A0A1Y2H3K0</accession>
<evidence type="ECO:0000313" key="1">
    <source>
        <dbReference type="EMBL" id="ORZ29139.1"/>
    </source>
</evidence>
<feature type="non-terminal residue" evidence="1">
    <location>
        <position position="1"/>
    </location>
</feature>
<sequence length="517" mass="57822">AIAQPLNTLSRADAPLLTKTALMQLPHMDLDLASQLNNVELLRFMLAGAKSPAGDPAGLLLAHFAPEQFENVNAERNMMSVAALQRKAEQGVVKLPSLTDIWCARHPVAGSTTFGRSRQYSSVLACATCIVPFKFEYWPATQAACAAGDFVALKWLHSRQFVFGSRVQVLSCATMAGSIEMLEWIQNHVDVAEPKERLAPPFMFREFDPFLGGFKSERVQVLDWLVDNGYELDSASQFRAVFDWLLARVSSVLEAADLERIAFFDRIGAGILLCQFASSAKPAARFFGQLFEKDNVHVLDWWLNRSGQLMDCLDFGSPYVQASDSLWLDSGRGMHFAACINNASLRGNLKVLDWFLHVAKAPVSEFVKAFTCSSFGPGPFSFETHSRSLLWWWANVPHVCNDPSLRINCYQFSNTIHAHILKDMLKYSFVPLQDVCDSSDHGTMEQLAFQGPQVEQSLVVASQNDHDNVLDWWRTQSGLQDLKCPQELTSGKLKVGVSTKKWWEEKYGVQLVALRDS</sequence>
<dbReference type="AlphaFoldDB" id="A0A1Y2H3K0"/>
<dbReference type="EMBL" id="MCFL01000330">
    <property type="protein sequence ID" value="ORZ29139.1"/>
    <property type="molecule type" value="Genomic_DNA"/>
</dbReference>
<organism evidence="1 2">
    <name type="scientific">Catenaria anguillulae PL171</name>
    <dbReference type="NCBI Taxonomy" id="765915"/>
    <lineage>
        <taxon>Eukaryota</taxon>
        <taxon>Fungi</taxon>
        <taxon>Fungi incertae sedis</taxon>
        <taxon>Blastocladiomycota</taxon>
        <taxon>Blastocladiomycetes</taxon>
        <taxon>Blastocladiales</taxon>
        <taxon>Catenariaceae</taxon>
        <taxon>Catenaria</taxon>
    </lineage>
</organism>
<keyword evidence="2" id="KW-1185">Reference proteome</keyword>
<comment type="caution">
    <text evidence="1">The sequence shown here is derived from an EMBL/GenBank/DDBJ whole genome shotgun (WGS) entry which is preliminary data.</text>
</comment>
<protein>
    <submittedName>
        <fullName evidence="1">Uncharacterized protein</fullName>
    </submittedName>
</protein>
<proteinExistence type="predicted"/>
<name>A0A1Y2H3K0_9FUNG</name>
<reference evidence="1 2" key="1">
    <citation type="submission" date="2016-07" db="EMBL/GenBank/DDBJ databases">
        <title>Pervasive Adenine N6-methylation of Active Genes in Fungi.</title>
        <authorList>
            <consortium name="DOE Joint Genome Institute"/>
            <person name="Mondo S.J."/>
            <person name="Dannebaum R.O."/>
            <person name="Kuo R.C."/>
            <person name="Labutti K."/>
            <person name="Haridas S."/>
            <person name="Kuo A."/>
            <person name="Salamov A."/>
            <person name="Ahrendt S.R."/>
            <person name="Lipzen A."/>
            <person name="Sullivan W."/>
            <person name="Andreopoulos W.B."/>
            <person name="Clum A."/>
            <person name="Lindquist E."/>
            <person name="Daum C."/>
            <person name="Ramamoorthy G.K."/>
            <person name="Gryganskyi A."/>
            <person name="Culley D."/>
            <person name="Magnuson J.K."/>
            <person name="James T.Y."/>
            <person name="O'Malley M.A."/>
            <person name="Stajich J.E."/>
            <person name="Spatafora J.W."/>
            <person name="Visel A."/>
            <person name="Grigoriev I.V."/>
        </authorList>
    </citation>
    <scope>NUCLEOTIDE SEQUENCE [LARGE SCALE GENOMIC DNA]</scope>
    <source>
        <strain evidence="1 2">PL171</strain>
    </source>
</reference>